<dbReference type="Gene3D" id="3.20.20.70">
    <property type="entry name" value="Aldolase class I"/>
    <property type="match status" value="1"/>
</dbReference>
<sequence length="393" mass="43926">MSTFEGTGIKNLKLRGGIYYWRQRIRGVQYSESLQTGDREEALRRMAGKVDAAQKGKGLKEKTMTQAKNSSSEASDKSAGWVTFDPNLKILDCTIRDGGLCNNHQFEEGFFQRIYETCVAGGIDYMEVGYKADKKLFAGTGCGPWKYSDEEDIRREVGENDTGVKLSVMADTGRTNPSDILPKSESVIDLIRVATYIHQIPAALEIVKDAKQKGYEVALNLMAVSTVPDYELDNGLDVIAQVDEIDFLYVVDSFGSLYYEQVGDLIERYKKTGKTLGIHAHNNQQLAYSNTIYAAINGVKLLDTTMMGMGRGAGNCATELMVGFLKNPKFSLRPILRFVQETMYPLSQEIDWGYSVPYMITGHYNEHPRSAIALRDGDRKDDYVGFYDEIAAI</sequence>
<dbReference type="InterPro" id="IPR013785">
    <property type="entry name" value="Aldolase_TIM"/>
</dbReference>
<dbReference type="CDD" id="cd07944">
    <property type="entry name" value="DRE_TIM_HOA_like"/>
    <property type="match status" value="1"/>
</dbReference>
<feature type="domain" description="Pyruvate carboxyltransferase" evidence="3">
    <location>
        <begin position="245"/>
        <end position="340"/>
    </location>
</feature>
<dbReference type="Pfam" id="PF00682">
    <property type="entry name" value="HMGL-like"/>
    <property type="match status" value="1"/>
</dbReference>
<proteinExistence type="predicted"/>
<dbReference type="InterPro" id="IPR050073">
    <property type="entry name" value="2-IPM_HCS-like"/>
</dbReference>
<dbReference type="AlphaFoldDB" id="A0A6C2UCE1"/>
<reference evidence="4 5" key="1">
    <citation type="submission" date="2019-04" db="EMBL/GenBank/DDBJ databases">
        <authorList>
            <person name="Van Vliet M D."/>
        </authorList>
    </citation>
    <scope>NUCLEOTIDE SEQUENCE [LARGE SCALE GENOMIC DNA]</scope>
    <source>
        <strain evidence="4 5">F1</strain>
    </source>
</reference>
<dbReference type="SUPFAM" id="SSF51569">
    <property type="entry name" value="Aldolase"/>
    <property type="match status" value="1"/>
</dbReference>
<evidence type="ECO:0000313" key="4">
    <source>
        <dbReference type="EMBL" id="VGO17091.1"/>
    </source>
</evidence>
<dbReference type="PANTHER" id="PTHR10277:SF9">
    <property type="entry name" value="2-ISOPROPYLMALATE SYNTHASE 1, CHLOROPLASTIC-RELATED"/>
    <property type="match status" value="1"/>
</dbReference>
<feature type="region of interest" description="Disordered" evidence="2">
    <location>
        <begin position="53"/>
        <end position="77"/>
    </location>
</feature>
<keyword evidence="1" id="KW-0464">Manganese</keyword>
<dbReference type="PROSITE" id="PS50991">
    <property type="entry name" value="PYR_CT"/>
    <property type="match status" value="1"/>
</dbReference>
<evidence type="ECO:0000259" key="3">
    <source>
        <dbReference type="PROSITE" id="PS50991"/>
    </source>
</evidence>
<gene>
    <name evidence="4" type="ORF">PDESU_05686</name>
</gene>
<evidence type="ECO:0000256" key="1">
    <source>
        <dbReference type="ARBA" id="ARBA00023211"/>
    </source>
</evidence>
<dbReference type="Proteomes" id="UP000366872">
    <property type="component" value="Unassembled WGS sequence"/>
</dbReference>
<keyword evidence="5" id="KW-1185">Reference proteome</keyword>
<name>A0A6C2UCE1_PONDE</name>
<protein>
    <submittedName>
        <fullName evidence="4">4-hydroxy-2-oxovalerate aldolase</fullName>
    </submittedName>
</protein>
<feature type="compositionally biased region" description="Polar residues" evidence="2">
    <location>
        <begin position="64"/>
        <end position="73"/>
    </location>
</feature>
<dbReference type="InterPro" id="IPR000891">
    <property type="entry name" value="PYR_CT"/>
</dbReference>
<dbReference type="PANTHER" id="PTHR10277">
    <property type="entry name" value="HOMOCITRATE SYNTHASE-RELATED"/>
    <property type="match status" value="1"/>
</dbReference>
<feature type="compositionally biased region" description="Basic and acidic residues" evidence="2">
    <location>
        <begin position="53"/>
        <end position="63"/>
    </location>
</feature>
<evidence type="ECO:0000256" key="2">
    <source>
        <dbReference type="SAM" id="MobiDB-lite"/>
    </source>
</evidence>
<dbReference type="EMBL" id="CAAHFG010000004">
    <property type="protein sequence ID" value="VGO17091.1"/>
    <property type="molecule type" value="Genomic_DNA"/>
</dbReference>
<dbReference type="GO" id="GO:0003852">
    <property type="term" value="F:2-isopropylmalate synthase activity"/>
    <property type="evidence" value="ECO:0007669"/>
    <property type="project" value="TreeGrafter"/>
</dbReference>
<accession>A0A6C2UCE1</accession>
<organism evidence="4 5">
    <name type="scientific">Pontiella desulfatans</name>
    <dbReference type="NCBI Taxonomy" id="2750659"/>
    <lineage>
        <taxon>Bacteria</taxon>
        <taxon>Pseudomonadati</taxon>
        <taxon>Kiritimatiellota</taxon>
        <taxon>Kiritimatiellia</taxon>
        <taxon>Kiritimatiellales</taxon>
        <taxon>Pontiellaceae</taxon>
        <taxon>Pontiella</taxon>
    </lineage>
</organism>
<evidence type="ECO:0000313" key="5">
    <source>
        <dbReference type="Proteomes" id="UP000366872"/>
    </source>
</evidence>
<dbReference type="GO" id="GO:0009098">
    <property type="term" value="P:L-leucine biosynthetic process"/>
    <property type="evidence" value="ECO:0007669"/>
    <property type="project" value="TreeGrafter"/>
</dbReference>